<dbReference type="CTD" id="353174"/>
<evidence type="ECO:0000256" key="2">
    <source>
        <dbReference type="ARBA" id="ARBA00022692"/>
    </source>
</evidence>
<proteinExistence type="predicted"/>
<reference evidence="11" key="1">
    <citation type="submission" date="2025-08" db="UniProtKB">
        <authorList>
            <consortium name="RefSeq"/>
        </authorList>
    </citation>
    <scope>IDENTIFICATION</scope>
</reference>
<evidence type="ECO:0000313" key="11">
    <source>
        <dbReference type="RefSeq" id="XP_030062712.1"/>
    </source>
</evidence>
<dbReference type="AlphaFoldDB" id="A0A6P7Y5A7"/>
<keyword evidence="2 7" id="KW-0812">Transmembrane</keyword>
<evidence type="ECO:0000259" key="8">
    <source>
        <dbReference type="Pfam" id="PF02931"/>
    </source>
</evidence>
<feature type="transmembrane region" description="Helical" evidence="7">
    <location>
        <begin position="268"/>
        <end position="294"/>
    </location>
</feature>
<evidence type="ECO:0000313" key="10">
    <source>
        <dbReference type="Proteomes" id="UP000515156"/>
    </source>
</evidence>
<dbReference type="Gene3D" id="2.70.170.10">
    <property type="entry name" value="Neurotransmitter-gated ion-channel ligand-binding domain"/>
    <property type="match status" value="1"/>
</dbReference>
<comment type="subcellular location">
    <subcellularLocation>
        <location evidence="1">Membrane</location>
        <topology evidence="1">Multi-pass membrane protein</topology>
    </subcellularLocation>
</comment>
<accession>A0A6P7Y5A7</accession>
<dbReference type="GO" id="GO:0005230">
    <property type="term" value="F:extracellular ligand-gated monoatomic ion channel activity"/>
    <property type="evidence" value="ECO:0007669"/>
    <property type="project" value="InterPro"/>
</dbReference>
<dbReference type="Pfam" id="PF02931">
    <property type="entry name" value="Neur_chan_LBD"/>
    <property type="match status" value="1"/>
</dbReference>
<evidence type="ECO:0000256" key="7">
    <source>
        <dbReference type="SAM" id="Phobius"/>
    </source>
</evidence>
<comment type="catalytic activity">
    <reaction evidence="6">
        <text>Na(+)(in) = Na(+)(out)</text>
        <dbReference type="Rhea" id="RHEA:34963"/>
        <dbReference type="ChEBI" id="CHEBI:29101"/>
    </reaction>
</comment>
<dbReference type="SUPFAM" id="SSF63712">
    <property type="entry name" value="Nicotinic receptor ligand binding domain-like"/>
    <property type="match status" value="1"/>
</dbReference>
<dbReference type="RefSeq" id="XP_030062712.1">
    <property type="nucleotide sequence ID" value="XM_030206852.1"/>
</dbReference>
<comment type="catalytic activity">
    <reaction evidence="5">
        <text>K(+)(in) = K(+)(out)</text>
        <dbReference type="Rhea" id="RHEA:29463"/>
        <dbReference type="ChEBI" id="CHEBI:29103"/>
    </reaction>
</comment>
<organism evidence="10 11">
    <name type="scientific">Microcaecilia unicolor</name>
    <dbReference type="NCBI Taxonomy" id="1415580"/>
    <lineage>
        <taxon>Eukaryota</taxon>
        <taxon>Metazoa</taxon>
        <taxon>Chordata</taxon>
        <taxon>Craniata</taxon>
        <taxon>Vertebrata</taxon>
        <taxon>Euteleostomi</taxon>
        <taxon>Amphibia</taxon>
        <taxon>Gymnophiona</taxon>
        <taxon>Siphonopidae</taxon>
        <taxon>Microcaecilia</taxon>
    </lineage>
</organism>
<evidence type="ECO:0000256" key="1">
    <source>
        <dbReference type="ARBA" id="ARBA00004141"/>
    </source>
</evidence>
<dbReference type="Gene3D" id="1.20.58.390">
    <property type="entry name" value="Neurotransmitter-gated ion-channel transmembrane domain"/>
    <property type="match status" value="1"/>
</dbReference>
<dbReference type="Proteomes" id="UP000515156">
    <property type="component" value="Chromosome 6"/>
</dbReference>
<dbReference type="GO" id="GO:0016020">
    <property type="term" value="C:membrane"/>
    <property type="evidence" value="ECO:0007669"/>
    <property type="project" value="UniProtKB-SubCell"/>
</dbReference>
<dbReference type="InterPro" id="IPR036734">
    <property type="entry name" value="Neur_chan_lig-bd_sf"/>
</dbReference>
<dbReference type="InterPro" id="IPR006202">
    <property type="entry name" value="Neur_chan_lig-bd"/>
</dbReference>
<gene>
    <name evidence="11" type="primary">ZACN</name>
</gene>
<dbReference type="InParanoid" id="A0A6P7Y5A7"/>
<dbReference type="PROSITE" id="PS00236">
    <property type="entry name" value="NEUROTR_ION_CHANNEL"/>
    <property type="match status" value="1"/>
</dbReference>
<evidence type="ECO:0000256" key="4">
    <source>
        <dbReference type="ARBA" id="ARBA00023136"/>
    </source>
</evidence>
<feature type="domain" description="Neurotransmitter-gated ion-channel transmembrane" evidence="9">
    <location>
        <begin position="214"/>
        <end position="294"/>
    </location>
</feature>
<dbReference type="InterPro" id="IPR036719">
    <property type="entry name" value="Neuro-gated_channel_TM_sf"/>
</dbReference>
<evidence type="ECO:0000256" key="5">
    <source>
        <dbReference type="ARBA" id="ARBA00034430"/>
    </source>
</evidence>
<dbReference type="OrthoDB" id="5920062at2759"/>
<name>A0A6P7Y5A7_9AMPH</name>
<dbReference type="InterPro" id="IPR006201">
    <property type="entry name" value="Neur_channel"/>
</dbReference>
<sequence length="341" mass="39534">MVTYFLENYSTVQMPRKGSHPLWVKIQVCVSNVLDHDSISFPRTVTEGKANILRYTMSSVVLLNQSWNDHRLQWNETEYPYSTISVPWNSVWTPAFNIREVHMVEWKDLYPHVKIHSNGWLQYYLPMRIDSNCNFELFHYPEDVTECFLSFFSMLENDRELAFNVSVDNEIENVKHEYLVRKVNIQASRGKANPGFIMTLQIKHTPVKTVLSWIAPSFAVSVADMVGFLLPILDNERISFKVTLLLAYMVFHSSLVEALPGASSCNPLLIYLFNSTLLLLFISMIETLIVTRLANEDLLLWMRWRLRDKTCSRVHSVFPGIWFSSDCHSDPPTRKLSGKEG</sequence>
<dbReference type="SUPFAM" id="SSF90112">
    <property type="entry name" value="Neurotransmitter-gated ion-channel transmembrane pore"/>
    <property type="match status" value="1"/>
</dbReference>
<dbReference type="Pfam" id="PF02932">
    <property type="entry name" value="Neur_chan_memb"/>
    <property type="match status" value="1"/>
</dbReference>
<dbReference type="InterPro" id="IPR018000">
    <property type="entry name" value="Neurotransmitter_ion_chnl_CS"/>
</dbReference>
<dbReference type="FunCoup" id="A0A6P7Y5A7">
    <property type="interactions" value="99"/>
</dbReference>
<feature type="transmembrane region" description="Helical" evidence="7">
    <location>
        <begin position="210"/>
        <end position="230"/>
    </location>
</feature>
<evidence type="ECO:0000256" key="6">
    <source>
        <dbReference type="ARBA" id="ARBA00036239"/>
    </source>
</evidence>
<feature type="domain" description="Neurotransmitter-gated ion-channel ligand-binding" evidence="8">
    <location>
        <begin position="3"/>
        <end position="173"/>
    </location>
</feature>
<dbReference type="InterPro" id="IPR006029">
    <property type="entry name" value="Neurotrans-gated_channel_TM"/>
</dbReference>
<dbReference type="GeneID" id="115472555"/>
<dbReference type="InterPro" id="IPR038050">
    <property type="entry name" value="Neuro_actylchol_rec"/>
</dbReference>
<feature type="transmembrane region" description="Helical" evidence="7">
    <location>
        <begin position="242"/>
        <end position="262"/>
    </location>
</feature>
<protein>
    <submittedName>
        <fullName evidence="11">Zinc-activated ligand-gated ion channel</fullName>
    </submittedName>
</protein>
<dbReference type="KEGG" id="muo:115472555"/>
<keyword evidence="4 7" id="KW-0472">Membrane</keyword>
<evidence type="ECO:0000256" key="3">
    <source>
        <dbReference type="ARBA" id="ARBA00022989"/>
    </source>
</evidence>
<keyword evidence="3 7" id="KW-1133">Transmembrane helix</keyword>
<dbReference type="GO" id="GO:0004888">
    <property type="term" value="F:transmembrane signaling receptor activity"/>
    <property type="evidence" value="ECO:0007669"/>
    <property type="project" value="InterPro"/>
</dbReference>
<keyword evidence="10" id="KW-1185">Reference proteome</keyword>
<dbReference type="PANTHER" id="PTHR18945">
    <property type="entry name" value="NEUROTRANSMITTER GATED ION CHANNEL"/>
    <property type="match status" value="1"/>
</dbReference>
<evidence type="ECO:0000259" key="9">
    <source>
        <dbReference type="Pfam" id="PF02932"/>
    </source>
</evidence>